<proteinExistence type="predicted"/>
<dbReference type="OrthoDB" id="9803054at2"/>
<evidence type="ECO:0000256" key="7">
    <source>
        <dbReference type="ARBA" id="ARBA00023237"/>
    </source>
</evidence>
<protein>
    <recommendedName>
        <fullName evidence="8">Outer membrane protein assembly factor BamA</fullName>
    </recommendedName>
</protein>
<dbReference type="InterPro" id="IPR023707">
    <property type="entry name" value="OM_assembly_BamA"/>
</dbReference>
<feature type="domain" description="POTRA" evidence="10">
    <location>
        <begin position="487"/>
        <end position="560"/>
    </location>
</feature>
<evidence type="ECO:0000256" key="4">
    <source>
        <dbReference type="ARBA" id="ARBA00022729"/>
    </source>
</evidence>
<evidence type="ECO:0000256" key="2">
    <source>
        <dbReference type="ARBA" id="ARBA00022452"/>
    </source>
</evidence>
<evidence type="ECO:0000256" key="6">
    <source>
        <dbReference type="ARBA" id="ARBA00023136"/>
    </source>
</evidence>
<feature type="domain" description="POTRA" evidence="10">
    <location>
        <begin position="163"/>
        <end position="234"/>
    </location>
</feature>
<evidence type="ECO:0000259" key="10">
    <source>
        <dbReference type="PROSITE" id="PS51779"/>
    </source>
</evidence>
<dbReference type="GO" id="GO:0009279">
    <property type="term" value="C:cell outer membrane"/>
    <property type="evidence" value="ECO:0007669"/>
    <property type="project" value="UniProtKB-UniRule"/>
</dbReference>
<name>A0A1B7XEU3_9BACT</name>
<reference evidence="11 12" key="1">
    <citation type="submission" date="2015-01" db="EMBL/GenBank/DDBJ databases">
        <title>Desulfovibrio sp. JC271 draft genome sequence.</title>
        <authorList>
            <person name="Shivani Y."/>
            <person name="Subhash Y."/>
            <person name="Sasikala C."/>
            <person name="Ramana C.V."/>
        </authorList>
    </citation>
    <scope>NUCLEOTIDE SEQUENCE [LARGE SCALE GENOMIC DNA]</scope>
    <source>
        <strain evidence="11 12">JC271</strain>
    </source>
</reference>
<dbReference type="STRING" id="1560234.SP90_06940"/>
<feature type="signal peptide" evidence="9">
    <location>
        <begin position="1"/>
        <end position="26"/>
    </location>
</feature>
<dbReference type="Pfam" id="PF01103">
    <property type="entry name" value="Omp85"/>
    <property type="match status" value="1"/>
</dbReference>
<dbReference type="Pfam" id="PF07244">
    <property type="entry name" value="POTRA"/>
    <property type="match status" value="5"/>
</dbReference>
<evidence type="ECO:0000256" key="8">
    <source>
        <dbReference type="NCBIfam" id="TIGR03303"/>
    </source>
</evidence>
<organism evidence="11 12">
    <name type="scientific">Halodesulfovibrio spirochaetisodalis</name>
    <dbReference type="NCBI Taxonomy" id="1560234"/>
    <lineage>
        <taxon>Bacteria</taxon>
        <taxon>Pseudomonadati</taxon>
        <taxon>Thermodesulfobacteriota</taxon>
        <taxon>Desulfovibrionia</taxon>
        <taxon>Desulfovibrionales</taxon>
        <taxon>Desulfovibrionaceae</taxon>
        <taxon>Halodesulfovibrio</taxon>
    </lineage>
</organism>
<feature type="domain" description="POTRA" evidence="10">
    <location>
        <begin position="314"/>
        <end position="400"/>
    </location>
</feature>
<sequence>MSKQVRPCVAMVFMLLTLLLAVSANAAPGNGIRVLVLPFSVNSGEDLSYLEDGLPELIRERLAAKNFSVVPDNELEQLLAENSITELNIAVVRDLSLLSNADYAVYGSFTQVGEQLSIDARLVEAYGLQPAKPIYINRTGLINVLPAVDELVAQASNEMLRKQSISNIVVRGTKVLDPDVVLMRLRIQKGDALDGRKLNEEIKRIYALGFFSDVKVSVDKKRDGNELVITVVEKPKINNIVISGSDAVDEDDILAAISSKKGAVLNEKLLSDDIARVRDLYRKEGYYLAEVDYKIERGATGATLTFNVKEGEKLYIKDIALEGTEVLDANDVKSALALSERGIFSWITGTGVLREDFLERDVAAIAAYYLNRGFLDVRVGNPRVDYEADGIVITFPVSEGPRYKLGTITFSGDLIEPDATYLEIIGLDEWKAEEEYLNYTVLREDSTKIGDWYANYGYAYAEVDFGIQRQPDNIANVSYKIDKKNKVYVRRVVMEGNTRTRDNVVRRAVDLTDGELFNGDKLRESNRNLNNLGYFSEANVSIVPTNSPDEVDLKVKVKEKNTGSIMAGVGWSSYDGVGFSGSLREDNLWGKGYKAAFSASFSSKKTSYDLSFLNPSVYDSDLSFSAHSYITKTEYSDYDYNKVGGKVSFGYPIGNWSRVYAGYRFDEYKITGVDDDATSLIKEQADDGTRYASVAHVSLSRNTVDNFQRPTGGNIFSFTANYGGGILQGTDDFIKLIGEARQFYALNNDHVLMGRVKGGMLLPNGGSYDDIPIVERFWLGGINSVRGYNYDDFAVRQADGDKIGGTRMAFGNLEYQWYFENDLGMTLVPFFDIGINFDDEGTGLTSNKEWLYSTGLELRWRSPMGDLRFAYGIPLADVNGEQQKPRFEFAMGQSF</sequence>
<dbReference type="InterPro" id="IPR000184">
    <property type="entry name" value="Bac_surfAg_D15"/>
</dbReference>
<keyword evidence="7" id="KW-0998">Cell outer membrane</keyword>
<dbReference type="GO" id="GO:0071709">
    <property type="term" value="P:membrane assembly"/>
    <property type="evidence" value="ECO:0007669"/>
    <property type="project" value="InterPro"/>
</dbReference>
<evidence type="ECO:0000256" key="9">
    <source>
        <dbReference type="SAM" id="SignalP"/>
    </source>
</evidence>
<evidence type="ECO:0000313" key="11">
    <source>
        <dbReference type="EMBL" id="OBQ52693.1"/>
    </source>
</evidence>
<dbReference type="InterPro" id="IPR034746">
    <property type="entry name" value="POTRA"/>
</dbReference>
<dbReference type="Proteomes" id="UP000091979">
    <property type="component" value="Unassembled WGS sequence"/>
</dbReference>
<comment type="caution">
    <text evidence="11">The sequence shown here is derived from an EMBL/GenBank/DDBJ whole genome shotgun (WGS) entry which is preliminary data.</text>
</comment>
<evidence type="ECO:0000313" key="12">
    <source>
        <dbReference type="Proteomes" id="UP000091979"/>
    </source>
</evidence>
<keyword evidence="2" id="KW-1134">Transmembrane beta strand</keyword>
<dbReference type="PROSITE" id="PS51779">
    <property type="entry name" value="POTRA"/>
    <property type="match status" value="4"/>
</dbReference>
<keyword evidence="12" id="KW-1185">Reference proteome</keyword>
<evidence type="ECO:0000256" key="1">
    <source>
        <dbReference type="ARBA" id="ARBA00004370"/>
    </source>
</evidence>
<feature type="domain" description="POTRA" evidence="10">
    <location>
        <begin position="235"/>
        <end position="311"/>
    </location>
</feature>
<dbReference type="PANTHER" id="PTHR12815">
    <property type="entry name" value="SORTING AND ASSEMBLY MACHINERY SAMM50 PROTEIN FAMILY MEMBER"/>
    <property type="match status" value="1"/>
</dbReference>
<evidence type="ECO:0000256" key="5">
    <source>
        <dbReference type="ARBA" id="ARBA00022737"/>
    </source>
</evidence>
<dbReference type="Gene3D" id="3.40.50.10610">
    <property type="entry name" value="ABC-type transport auxiliary lipoprotein component"/>
    <property type="match status" value="1"/>
</dbReference>
<dbReference type="NCBIfam" id="TIGR03303">
    <property type="entry name" value="OM_YaeT"/>
    <property type="match status" value="1"/>
</dbReference>
<comment type="subcellular location">
    <subcellularLocation>
        <location evidence="1">Membrane</location>
    </subcellularLocation>
</comment>
<feature type="chain" id="PRO_5008600581" description="Outer membrane protein assembly factor BamA" evidence="9">
    <location>
        <begin position="27"/>
        <end position="895"/>
    </location>
</feature>
<dbReference type="EMBL" id="JXMS01000009">
    <property type="protein sequence ID" value="OBQ52693.1"/>
    <property type="molecule type" value="Genomic_DNA"/>
</dbReference>
<keyword evidence="6" id="KW-0472">Membrane</keyword>
<dbReference type="RefSeq" id="WP_066853935.1">
    <property type="nucleotide sequence ID" value="NZ_JXMS01000009.1"/>
</dbReference>
<dbReference type="AlphaFoldDB" id="A0A1B7XEU3"/>
<dbReference type="Gene3D" id="3.10.20.310">
    <property type="entry name" value="membrane protein fhac"/>
    <property type="match status" value="5"/>
</dbReference>
<dbReference type="PIRSF" id="PIRSF006076">
    <property type="entry name" value="OM_assembly_OMP85"/>
    <property type="match status" value="1"/>
</dbReference>
<dbReference type="PANTHER" id="PTHR12815:SF47">
    <property type="entry name" value="TRANSLOCATION AND ASSEMBLY MODULE SUBUNIT TAMA"/>
    <property type="match status" value="1"/>
</dbReference>
<dbReference type="InterPro" id="IPR039910">
    <property type="entry name" value="D15-like"/>
</dbReference>
<dbReference type="PATRIC" id="fig|1560234.3.peg.3358"/>
<keyword evidence="3" id="KW-0812">Transmembrane</keyword>
<dbReference type="Gene3D" id="2.40.160.50">
    <property type="entry name" value="membrane protein fhac: a member of the omp85/tpsb transporter family"/>
    <property type="match status" value="1"/>
</dbReference>
<keyword evidence="4 9" id="KW-0732">Signal</keyword>
<evidence type="ECO:0000256" key="3">
    <source>
        <dbReference type="ARBA" id="ARBA00022692"/>
    </source>
</evidence>
<keyword evidence="5" id="KW-0677">Repeat</keyword>
<gene>
    <name evidence="11" type="ORF">SP90_06940</name>
</gene>
<dbReference type="InterPro" id="IPR010827">
    <property type="entry name" value="BamA/TamA_POTRA"/>
</dbReference>
<accession>A0A1B7XEU3</accession>